<keyword evidence="2" id="KW-1185">Reference proteome</keyword>
<accession>A0AAD8ADY7</accession>
<gene>
    <name evidence="1" type="ORF">L9F63_011810</name>
</gene>
<dbReference type="AlphaFoldDB" id="A0AAD8ADY7"/>
<dbReference type="EMBL" id="JASPKZ010001617">
    <property type="protein sequence ID" value="KAJ9597339.1"/>
    <property type="molecule type" value="Genomic_DNA"/>
</dbReference>
<proteinExistence type="predicted"/>
<dbReference type="InterPro" id="IPR012337">
    <property type="entry name" value="RNaseH-like_sf"/>
</dbReference>
<evidence type="ECO:0000313" key="1">
    <source>
        <dbReference type="EMBL" id="KAJ9597339.1"/>
    </source>
</evidence>
<name>A0AAD8ADY7_DIPPU</name>
<dbReference type="PANTHER" id="PTHR47765:SF2">
    <property type="entry name" value="EXONUCLEASE MUT-7 HOMOLOG"/>
    <property type="match status" value="1"/>
</dbReference>
<organism evidence="1 2">
    <name type="scientific">Diploptera punctata</name>
    <name type="common">Pacific beetle cockroach</name>
    <dbReference type="NCBI Taxonomy" id="6984"/>
    <lineage>
        <taxon>Eukaryota</taxon>
        <taxon>Metazoa</taxon>
        <taxon>Ecdysozoa</taxon>
        <taxon>Arthropoda</taxon>
        <taxon>Hexapoda</taxon>
        <taxon>Insecta</taxon>
        <taxon>Pterygota</taxon>
        <taxon>Neoptera</taxon>
        <taxon>Polyneoptera</taxon>
        <taxon>Dictyoptera</taxon>
        <taxon>Blattodea</taxon>
        <taxon>Blaberoidea</taxon>
        <taxon>Blaberidae</taxon>
        <taxon>Diplopterinae</taxon>
        <taxon>Diploptera</taxon>
    </lineage>
</organism>
<dbReference type="InterPro" id="IPR052408">
    <property type="entry name" value="Exonuclease_MUT-7-like"/>
</dbReference>
<sequence length="438" mass="51407">MAYRGRNNHNWKFPDYYKQPQLVSPETHNAVEAWLAQLKKIWSLWKKSEGVTKMLHEYFASSPNPYESALFIMSKCDDFYQAKPNSLTFTVMEEFSRWVADKRTMLSHTLTHDVKCDAFNLALEQRNNTLMKLIFNVYQLSDVKELFVEPIKELASRKQYKDACQCATLLQLHENFSCEDFIIPLVFQDKLSVAEEFLISSPTHQRQLVSFIDNILGSRNTRVEADAIIRRLDIPEVKRDKLYYKPMSKLVARLTKIYNLPPETCPNLNQKRNEGALQFLVHKRYVENTLGMYNTKREIWREMVREAVGDNKELQVELLVLVNSSGDPQEALYWANIYGIPKQRRPYNVQILQEEGHLDFGYEEGATALADDNDDEYTSEVWDDDVSHVQYHRFPLSHSSILLVDTRKKFEEFLSYIKGVPMVGIDAEWKPHFWHKKK</sequence>
<reference evidence="1" key="2">
    <citation type="submission" date="2023-05" db="EMBL/GenBank/DDBJ databases">
        <authorList>
            <person name="Fouks B."/>
        </authorList>
    </citation>
    <scope>NUCLEOTIDE SEQUENCE</scope>
    <source>
        <strain evidence="1">Stay&amp;Tobe</strain>
        <tissue evidence="1">Testes</tissue>
    </source>
</reference>
<dbReference type="Proteomes" id="UP001233999">
    <property type="component" value="Unassembled WGS sequence"/>
</dbReference>
<evidence type="ECO:0000313" key="2">
    <source>
        <dbReference type="Proteomes" id="UP001233999"/>
    </source>
</evidence>
<dbReference type="SUPFAM" id="SSF53098">
    <property type="entry name" value="Ribonuclease H-like"/>
    <property type="match status" value="1"/>
</dbReference>
<dbReference type="PANTHER" id="PTHR47765">
    <property type="entry name" value="3'-5' EXONUCLEASE DOMAIN-CONTAINING PROTEIN"/>
    <property type="match status" value="1"/>
</dbReference>
<reference evidence="1" key="1">
    <citation type="journal article" date="2023" name="IScience">
        <title>Live-bearing cockroach genome reveals convergent evolutionary mechanisms linked to viviparity in insects and beyond.</title>
        <authorList>
            <person name="Fouks B."/>
            <person name="Harrison M.C."/>
            <person name="Mikhailova A.A."/>
            <person name="Marchal E."/>
            <person name="English S."/>
            <person name="Carruthers M."/>
            <person name="Jennings E.C."/>
            <person name="Chiamaka E.L."/>
            <person name="Frigard R.A."/>
            <person name="Pippel M."/>
            <person name="Attardo G.M."/>
            <person name="Benoit J.B."/>
            <person name="Bornberg-Bauer E."/>
            <person name="Tobe S.S."/>
        </authorList>
    </citation>
    <scope>NUCLEOTIDE SEQUENCE</scope>
    <source>
        <strain evidence="1">Stay&amp;Tobe</strain>
    </source>
</reference>
<comment type="caution">
    <text evidence="1">The sequence shown here is derived from an EMBL/GenBank/DDBJ whole genome shotgun (WGS) entry which is preliminary data.</text>
</comment>
<protein>
    <submittedName>
        <fullName evidence="1">Uncharacterized protein</fullName>
    </submittedName>
</protein>